<dbReference type="SUPFAM" id="SSF52540">
    <property type="entry name" value="P-loop containing nucleoside triphosphate hydrolases"/>
    <property type="match status" value="1"/>
</dbReference>
<dbReference type="eggNOG" id="COG3710">
    <property type="taxonomic scope" value="Bacteria"/>
</dbReference>
<evidence type="ECO:0000256" key="2">
    <source>
        <dbReference type="PROSITE-ProRule" id="PRU01091"/>
    </source>
</evidence>
<dbReference type="CDD" id="cd00383">
    <property type="entry name" value="trans_reg_C"/>
    <property type="match status" value="1"/>
</dbReference>
<comment type="caution">
    <text evidence="4">The sequence shown here is derived from an EMBL/GenBank/DDBJ whole genome shotgun (WGS) entry which is preliminary data.</text>
</comment>
<dbReference type="PANTHER" id="PTHR47691:SF3">
    <property type="entry name" value="HTH-TYPE TRANSCRIPTIONAL REGULATOR RV0890C-RELATED"/>
    <property type="match status" value="1"/>
</dbReference>
<gene>
    <name evidence="4" type="ORF">B3C1_07551</name>
</gene>
<dbReference type="Gene3D" id="1.10.10.10">
    <property type="entry name" value="Winged helix-like DNA-binding domain superfamily/Winged helix DNA-binding domain"/>
    <property type="match status" value="2"/>
</dbReference>
<sequence>MQTLPPLANKALRFGPFLLYPDQRLLMKEGEPLNLGGKAMDILLALLQEPGALVSKGQLMARVWPTTVVDEISVRVHIAALRKALGDSHRSEGIIATLPQQGYRFVAKVRVEDSVSGAPRLPLPSLLWHTLGRDEALGTLKRLLLERRLLTLVGCGGIGKTTVALRVAEQLKGDFGDGIHFLDLATIDDHDAVAKVLAQGLGLAPGHGLAGYFEGRQLLLVLDNCEHLVGPCASLVERLLRLAPGLRVLATSREPLRAEGESVLHLGPLPYPVACDSPNASEAISYAAIELFLARAQARLPQFSLDDDNVAAVAAICRRLDGIPLAIELAAANVEALGLDGICAQLDDGMRLLSQGRRHALKRHQTLEATLDWSYGLLSDSEQRCFRLLAIFNGAFSLNQALELLNCGDACRATLLERVTQLVSKSLLEVDRSGPEQKYRLLDTTRSYALDKLKASDDVHHLCCLGHLRQTKAQ</sequence>
<dbReference type="InterPro" id="IPR001867">
    <property type="entry name" value="OmpR/PhoB-type_DNA-bd"/>
</dbReference>
<dbReference type="PATRIC" id="fig|745411.4.peg.1484"/>
<dbReference type="SMART" id="SM00862">
    <property type="entry name" value="Trans_reg_C"/>
    <property type="match status" value="1"/>
</dbReference>
<dbReference type="InterPro" id="IPR027417">
    <property type="entry name" value="P-loop_NTPase"/>
</dbReference>
<dbReference type="EMBL" id="AMRI01000009">
    <property type="protein sequence ID" value="EKE75113.1"/>
    <property type="molecule type" value="Genomic_DNA"/>
</dbReference>
<feature type="DNA-binding region" description="OmpR/PhoB-type" evidence="2">
    <location>
        <begin position="9"/>
        <end position="107"/>
    </location>
</feature>
<dbReference type="InterPro" id="IPR058852">
    <property type="entry name" value="HTH_77"/>
</dbReference>
<dbReference type="Gene3D" id="3.40.50.300">
    <property type="entry name" value="P-loop containing nucleotide triphosphate hydrolases"/>
    <property type="match status" value="1"/>
</dbReference>
<dbReference type="STRING" id="745411.B3C1_07551"/>
<dbReference type="PROSITE" id="PS51755">
    <property type="entry name" value="OMPR_PHOB"/>
    <property type="match status" value="1"/>
</dbReference>
<keyword evidence="1 2" id="KW-0238">DNA-binding</keyword>
<proteinExistence type="predicted"/>
<dbReference type="eggNOG" id="COG3903">
    <property type="taxonomic scope" value="Bacteria"/>
</dbReference>
<feature type="domain" description="OmpR/PhoB-type" evidence="3">
    <location>
        <begin position="9"/>
        <end position="107"/>
    </location>
</feature>
<evidence type="ECO:0000259" key="3">
    <source>
        <dbReference type="PROSITE" id="PS51755"/>
    </source>
</evidence>
<dbReference type="InterPro" id="IPR036388">
    <property type="entry name" value="WH-like_DNA-bd_sf"/>
</dbReference>
<dbReference type="RefSeq" id="WP_008483968.1">
    <property type="nucleotide sequence ID" value="NZ_AMRI01000009.1"/>
</dbReference>
<dbReference type="Pfam" id="PF25872">
    <property type="entry name" value="HTH_77"/>
    <property type="match status" value="1"/>
</dbReference>
<dbReference type="Pfam" id="PF00486">
    <property type="entry name" value="Trans_reg_C"/>
    <property type="match status" value="1"/>
</dbReference>
<keyword evidence="5" id="KW-1185">Reference proteome</keyword>
<accession>K2JIP7</accession>
<organism evidence="4 5">
    <name type="scientific">Gallaecimonas xiamenensis 3-C-1</name>
    <dbReference type="NCBI Taxonomy" id="745411"/>
    <lineage>
        <taxon>Bacteria</taxon>
        <taxon>Pseudomonadati</taxon>
        <taxon>Pseudomonadota</taxon>
        <taxon>Gammaproteobacteria</taxon>
        <taxon>Enterobacterales</taxon>
        <taxon>Gallaecimonadaceae</taxon>
        <taxon>Gallaecimonas</taxon>
    </lineage>
</organism>
<dbReference type="Proteomes" id="UP000006755">
    <property type="component" value="Unassembled WGS sequence"/>
</dbReference>
<dbReference type="GO" id="GO:0006355">
    <property type="term" value="P:regulation of DNA-templated transcription"/>
    <property type="evidence" value="ECO:0007669"/>
    <property type="project" value="InterPro"/>
</dbReference>
<evidence type="ECO:0000313" key="5">
    <source>
        <dbReference type="Proteomes" id="UP000006755"/>
    </source>
</evidence>
<name>K2JIP7_9GAMM</name>
<dbReference type="InterPro" id="IPR016032">
    <property type="entry name" value="Sig_transdc_resp-reg_C-effctor"/>
</dbReference>
<evidence type="ECO:0000313" key="4">
    <source>
        <dbReference type="EMBL" id="EKE75113.1"/>
    </source>
</evidence>
<dbReference type="SUPFAM" id="SSF46894">
    <property type="entry name" value="C-terminal effector domain of the bipartite response regulators"/>
    <property type="match status" value="1"/>
</dbReference>
<evidence type="ECO:0000256" key="1">
    <source>
        <dbReference type="ARBA" id="ARBA00023125"/>
    </source>
</evidence>
<dbReference type="PRINTS" id="PR00364">
    <property type="entry name" value="DISEASERSIST"/>
</dbReference>
<dbReference type="GO" id="GO:0003677">
    <property type="term" value="F:DNA binding"/>
    <property type="evidence" value="ECO:0007669"/>
    <property type="project" value="UniProtKB-UniRule"/>
</dbReference>
<reference evidence="4 5" key="1">
    <citation type="journal article" date="2012" name="J. Bacteriol.">
        <title>Genome Sequence of Gallaecimonas xiamenensis Type Strain 3-C-1.</title>
        <authorList>
            <person name="Lai Q."/>
            <person name="Wang L."/>
            <person name="Wang W."/>
            <person name="Shao Z."/>
        </authorList>
    </citation>
    <scope>NUCLEOTIDE SEQUENCE [LARGE SCALE GENOMIC DNA]</scope>
    <source>
        <strain evidence="4 5">3-C-1</strain>
    </source>
</reference>
<protein>
    <submittedName>
        <fullName evidence="4">Transcriptional regulator</fullName>
    </submittedName>
</protein>
<dbReference type="PANTHER" id="PTHR47691">
    <property type="entry name" value="REGULATOR-RELATED"/>
    <property type="match status" value="1"/>
</dbReference>
<dbReference type="GO" id="GO:0000160">
    <property type="term" value="P:phosphorelay signal transduction system"/>
    <property type="evidence" value="ECO:0007669"/>
    <property type="project" value="InterPro"/>
</dbReference>
<dbReference type="AlphaFoldDB" id="K2JIP7"/>